<dbReference type="SUPFAM" id="SSF103473">
    <property type="entry name" value="MFS general substrate transporter"/>
    <property type="match status" value="1"/>
</dbReference>
<proteinExistence type="predicted"/>
<reference evidence="2" key="1">
    <citation type="submission" date="2023-06" db="EMBL/GenBank/DDBJ databases">
        <authorList>
            <consortium name="Lawrence Berkeley National Laboratory"/>
            <person name="Ahrendt S."/>
            <person name="Sahu N."/>
            <person name="Indic B."/>
            <person name="Wong-Bajracharya J."/>
            <person name="Merenyi Z."/>
            <person name="Ke H.-M."/>
            <person name="Monk M."/>
            <person name="Kocsube S."/>
            <person name="Drula E."/>
            <person name="Lipzen A."/>
            <person name="Balint B."/>
            <person name="Henrissat B."/>
            <person name="Andreopoulos B."/>
            <person name="Martin F.M."/>
            <person name="Harder C.B."/>
            <person name="Rigling D."/>
            <person name="Ford K.L."/>
            <person name="Foster G.D."/>
            <person name="Pangilinan J."/>
            <person name="Papanicolaou A."/>
            <person name="Barry K."/>
            <person name="LaButti K."/>
            <person name="Viragh M."/>
            <person name="Koriabine M."/>
            <person name="Yan M."/>
            <person name="Riley R."/>
            <person name="Champramary S."/>
            <person name="Plett K.L."/>
            <person name="Tsai I.J."/>
            <person name="Slot J."/>
            <person name="Sipos G."/>
            <person name="Plett J."/>
            <person name="Nagy L.G."/>
            <person name="Grigoriev I.V."/>
        </authorList>
    </citation>
    <scope>NUCLEOTIDE SEQUENCE</scope>
    <source>
        <strain evidence="2">HWK02</strain>
    </source>
</reference>
<name>A0AA39Q3U0_9AGAR</name>
<comment type="caution">
    <text evidence="2">The sequence shown here is derived from an EMBL/GenBank/DDBJ whole genome shotgun (WGS) entry which is preliminary data.</text>
</comment>
<keyword evidence="3" id="KW-1185">Reference proteome</keyword>
<dbReference type="EMBL" id="JAUEPU010000017">
    <property type="protein sequence ID" value="KAK0495752.1"/>
    <property type="molecule type" value="Genomic_DNA"/>
</dbReference>
<evidence type="ECO:0008006" key="4">
    <source>
        <dbReference type="Google" id="ProtNLM"/>
    </source>
</evidence>
<organism evidence="2 3">
    <name type="scientific">Armillaria luteobubalina</name>
    <dbReference type="NCBI Taxonomy" id="153913"/>
    <lineage>
        <taxon>Eukaryota</taxon>
        <taxon>Fungi</taxon>
        <taxon>Dikarya</taxon>
        <taxon>Basidiomycota</taxon>
        <taxon>Agaricomycotina</taxon>
        <taxon>Agaricomycetes</taxon>
        <taxon>Agaricomycetidae</taxon>
        <taxon>Agaricales</taxon>
        <taxon>Marasmiineae</taxon>
        <taxon>Physalacriaceae</taxon>
        <taxon>Armillaria</taxon>
    </lineage>
</organism>
<keyword evidence="1" id="KW-0812">Transmembrane</keyword>
<evidence type="ECO:0000313" key="3">
    <source>
        <dbReference type="Proteomes" id="UP001175228"/>
    </source>
</evidence>
<keyword evidence="1" id="KW-0472">Membrane</keyword>
<dbReference type="InterPro" id="IPR036259">
    <property type="entry name" value="MFS_trans_sf"/>
</dbReference>
<sequence length="192" mass="21763">MSEYSFSHSHKTHTTPSFFLTSRSPSLNRSNFQFLIYMKLVDPAEARSPSVDSRTSSSSIPVLLLEYPRMITSTSTKTRRLTSSWGVYQSHYFTSHDLGPISSSDLAWVGSIQATGQPLVGILAGILAQRIGYRLTGFIGTCIMCIGLISCIIFYSRMAFIPHPRCIVRRWEWFRIHSCCLYTFTMGESFVY</sequence>
<keyword evidence="1" id="KW-1133">Transmembrane helix</keyword>
<dbReference type="AlphaFoldDB" id="A0AA39Q3U0"/>
<accession>A0AA39Q3U0</accession>
<dbReference type="Proteomes" id="UP001175228">
    <property type="component" value="Unassembled WGS sequence"/>
</dbReference>
<evidence type="ECO:0000313" key="2">
    <source>
        <dbReference type="EMBL" id="KAK0495752.1"/>
    </source>
</evidence>
<evidence type="ECO:0000256" key="1">
    <source>
        <dbReference type="SAM" id="Phobius"/>
    </source>
</evidence>
<dbReference type="Gene3D" id="1.20.1250.20">
    <property type="entry name" value="MFS general substrate transporter like domains"/>
    <property type="match status" value="1"/>
</dbReference>
<feature type="transmembrane region" description="Helical" evidence="1">
    <location>
        <begin position="135"/>
        <end position="155"/>
    </location>
</feature>
<protein>
    <recommendedName>
        <fullName evidence="4">Major facilitator superfamily (MFS) profile domain-containing protein</fullName>
    </recommendedName>
</protein>
<gene>
    <name evidence="2" type="ORF">EDD18DRAFT_251938</name>
</gene>